<feature type="transmembrane region" description="Helical" evidence="1">
    <location>
        <begin position="101"/>
        <end position="120"/>
    </location>
</feature>
<sequence>MNLVYALIVLFAVGFSWNLWLQNVTIDYIDLAHPEFGLNIRERDLERIPWMNTFFNMSILCAVTTVTSLCWNVYTLVRIIKGHYFHTTTNAKPNRVMIQRFLFSFYSCISQIAVVIILTMANLSNDLHHTPITYLISDVFYLLYPWIFIYTQKDVQIAIGSTIKQLFKKKQQVSVVFTNYQQH</sequence>
<name>A0A7E4ZVV6_PANRE</name>
<dbReference type="WBParaSite" id="Pan_g20391.t1">
    <property type="protein sequence ID" value="Pan_g20391.t1"/>
    <property type="gene ID" value="Pan_g20391"/>
</dbReference>
<protein>
    <submittedName>
        <fullName evidence="3">Serpentine receptor class gamma</fullName>
    </submittedName>
</protein>
<proteinExistence type="predicted"/>
<evidence type="ECO:0000313" key="3">
    <source>
        <dbReference type="WBParaSite" id="Pan_g20391.t1"/>
    </source>
</evidence>
<keyword evidence="2" id="KW-1185">Reference proteome</keyword>
<reference evidence="3" key="2">
    <citation type="submission" date="2020-10" db="UniProtKB">
        <authorList>
            <consortium name="WormBaseParasite"/>
        </authorList>
    </citation>
    <scope>IDENTIFICATION</scope>
</reference>
<keyword evidence="1" id="KW-0812">Transmembrane</keyword>
<evidence type="ECO:0000313" key="2">
    <source>
        <dbReference type="Proteomes" id="UP000492821"/>
    </source>
</evidence>
<reference evidence="2" key="1">
    <citation type="journal article" date="2013" name="Genetics">
        <title>The draft genome and transcriptome of Panagrellus redivivus are shaped by the harsh demands of a free-living lifestyle.</title>
        <authorList>
            <person name="Srinivasan J."/>
            <person name="Dillman A.R."/>
            <person name="Macchietto M.G."/>
            <person name="Heikkinen L."/>
            <person name="Lakso M."/>
            <person name="Fracchia K.M."/>
            <person name="Antoshechkin I."/>
            <person name="Mortazavi A."/>
            <person name="Wong G."/>
            <person name="Sternberg P.W."/>
        </authorList>
    </citation>
    <scope>NUCLEOTIDE SEQUENCE [LARGE SCALE GENOMIC DNA]</scope>
    <source>
        <strain evidence="2">MT8872</strain>
    </source>
</reference>
<evidence type="ECO:0000256" key="1">
    <source>
        <dbReference type="SAM" id="Phobius"/>
    </source>
</evidence>
<accession>A0A7E4ZVV6</accession>
<dbReference type="AlphaFoldDB" id="A0A7E4ZVV6"/>
<feature type="transmembrane region" description="Helical" evidence="1">
    <location>
        <begin position="132"/>
        <end position="151"/>
    </location>
</feature>
<feature type="transmembrane region" description="Helical" evidence="1">
    <location>
        <begin position="54"/>
        <end position="80"/>
    </location>
</feature>
<organism evidence="2 3">
    <name type="scientific">Panagrellus redivivus</name>
    <name type="common">Microworm</name>
    <dbReference type="NCBI Taxonomy" id="6233"/>
    <lineage>
        <taxon>Eukaryota</taxon>
        <taxon>Metazoa</taxon>
        <taxon>Ecdysozoa</taxon>
        <taxon>Nematoda</taxon>
        <taxon>Chromadorea</taxon>
        <taxon>Rhabditida</taxon>
        <taxon>Tylenchina</taxon>
        <taxon>Panagrolaimomorpha</taxon>
        <taxon>Panagrolaimoidea</taxon>
        <taxon>Panagrolaimidae</taxon>
        <taxon>Panagrellus</taxon>
    </lineage>
</organism>
<keyword evidence="1" id="KW-1133">Transmembrane helix</keyword>
<keyword evidence="1" id="KW-0472">Membrane</keyword>
<dbReference type="Proteomes" id="UP000492821">
    <property type="component" value="Unassembled WGS sequence"/>
</dbReference>